<comment type="caution">
    <text evidence="2">The sequence shown here is derived from an EMBL/GenBank/DDBJ whole genome shotgun (WGS) entry which is preliminary data.</text>
</comment>
<organism evidence="2 3">
    <name type="scientific">Stenotrophomonas mori</name>
    <dbReference type="NCBI Taxonomy" id="2871096"/>
    <lineage>
        <taxon>Bacteria</taxon>
        <taxon>Pseudomonadati</taxon>
        <taxon>Pseudomonadota</taxon>
        <taxon>Gammaproteobacteria</taxon>
        <taxon>Lysobacterales</taxon>
        <taxon>Lysobacteraceae</taxon>
        <taxon>Stenotrophomonas</taxon>
    </lineage>
</organism>
<keyword evidence="1" id="KW-0732">Signal</keyword>
<evidence type="ECO:0000313" key="2">
    <source>
        <dbReference type="EMBL" id="MCL7713883.1"/>
    </source>
</evidence>
<sequence length="448" mass="47494">MKRLAAGLLTLAIATGLNTSAHAAPAARALATNGDVAGEITSATALNYNDGSRSQLFSLQLNAGQAVSLKLDGPLKGSLSVFHRGLLVGRAECGCDSSGTQLSIRADKGGEYLVAVSGSEASSYGPFQLNATPIVAYDGKPLTAGGRITDWLIDQRKTYTLQVDKPGLYTVNLESDAFDTVLELSGNGLELEDDDGGSRTNSRLLTPLQPGTYTLTARAFSQGTGAFYLGVEQTEFPDGVVFEDGSSLPLDGTVNSIIGTGETRSFVFSLPDRRRVQFDASSRDLDTFLTVQGADFTLTDDDGGSGLNSRLSQVLDPGEYNVSVRSMNNRGGLFQLVTSTAPAPDGPARPVLTIGREVTGQLVSGVRNLYTLEIPRKGQYVISMNGNNGLDGMITLMRDGHEVASQDDSPSSLDPLLEIELEAGRYVLMAHSYDSSATGSYRLLVRRK</sequence>
<evidence type="ECO:0000313" key="3">
    <source>
        <dbReference type="Proteomes" id="UP001431235"/>
    </source>
</evidence>
<evidence type="ECO:0000256" key="1">
    <source>
        <dbReference type="SAM" id="SignalP"/>
    </source>
</evidence>
<protein>
    <submittedName>
        <fullName evidence="2">ABC transporter substrate-binding protein</fullName>
    </submittedName>
</protein>
<feature type="chain" id="PRO_5046900056" evidence="1">
    <location>
        <begin position="24"/>
        <end position="448"/>
    </location>
</feature>
<dbReference type="Proteomes" id="UP001431235">
    <property type="component" value="Unassembled WGS sequence"/>
</dbReference>
<dbReference type="RefSeq" id="WP_250062248.1">
    <property type="nucleotide sequence ID" value="NZ_JAIKTS010000001.1"/>
</dbReference>
<dbReference type="EMBL" id="JAIKTS010000001">
    <property type="protein sequence ID" value="MCL7713883.1"/>
    <property type="molecule type" value="Genomic_DNA"/>
</dbReference>
<reference evidence="2 3" key="1">
    <citation type="submission" date="2021-08" db="EMBL/GenBank/DDBJ databases">
        <title>Novel members of of the genus Stenotrophomonas from differernt environment.</title>
        <authorList>
            <person name="Deng Y."/>
        </authorList>
    </citation>
    <scope>NUCLEOTIDE SEQUENCE [LARGE SCALE GENOMIC DNA]</scope>
    <source>
        <strain evidence="2 3">CPCC 101365</strain>
    </source>
</reference>
<gene>
    <name evidence="2" type="ORF">K5L01_04290</name>
</gene>
<accession>A0ABT0SEZ0</accession>
<keyword evidence="3" id="KW-1185">Reference proteome</keyword>
<dbReference type="Gene3D" id="2.60.120.380">
    <property type="match status" value="3"/>
</dbReference>
<proteinExistence type="predicted"/>
<feature type="signal peptide" evidence="1">
    <location>
        <begin position="1"/>
        <end position="23"/>
    </location>
</feature>
<name>A0ABT0SEZ0_9GAMM</name>